<dbReference type="AlphaFoldDB" id="A0NSV0"/>
<name>A0NSV0_ROSAI</name>
<proteinExistence type="predicted"/>
<protein>
    <submittedName>
        <fullName evidence="1">Lipoyl synthase</fullName>
        <ecNumber evidence="1">2.8.1.-</ecNumber>
    </submittedName>
</protein>
<dbReference type="GO" id="GO:0016740">
    <property type="term" value="F:transferase activity"/>
    <property type="evidence" value="ECO:0007669"/>
    <property type="project" value="UniProtKB-KW"/>
</dbReference>
<keyword evidence="1" id="KW-0808">Transferase</keyword>
<accession>A0NSV0</accession>
<dbReference type="Proteomes" id="UP000004848">
    <property type="component" value="Unassembled WGS sequence"/>
</dbReference>
<comment type="caution">
    <text evidence="1">The sequence shown here is derived from an EMBL/GenBank/DDBJ whole genome shotgun (WGS) entry which is preliminary data.</text>
</comment>
<reference evidence="1 2" key="1">
    <citation type="submission" date="2006-05" db="EMBL/GenBank/DDBJ databases">
        <authorList>
            <person name="King G."/>
            <person name="Ferriera S."/>
            <person name="Johnson J."/>
            <person name="Kravitz S."/>
            <person name="Beeson K."/>
            <person name="Sutton G."/>
            <person name="Rogers Y.-H."/>
            <person name="Friedman R."/>
            <person name="Frazier M."/>
            <person name="Venter J.C."/>
        </authorList>
    </citation>
    <scope>NUCLEOTIDE SEQUENCE [LARGE SCALE GENOMIC DNA]</scope>
    <source>
        <strain evidence="2">ATCC 25650 / DSM 13394 / JCM 20685 / NBRC 16684 / NCIMB 2208 / IAM 12614 / B1</strain>
    </source>
</reference>
<sequence>MQILAQWYEFGISLNVGNKAEHFLRLVVDLMVG</sequence>
<evidence type="ECO:0000313" key="2">
    <source>
        <dbReference type="Proteomes" id="UP000004848"/>
    </source>
</evidence>
<dbReference type="EMBL" id="AAUW01000007">
    <property type="protein sequence ID" value="EAV44032.1"/>
    <property type="molecule type" value="Genomic_DNA"/>
</dbReference>
<organism evidence="1 2">
    <name type="scientific">Roseibium aggregatum (strain ATCC 25650 / DSM 13394 / JCM 20685 / NBRC 16684 / NCIMB 2208 / IAM 12614 / B1)</name>
    <name type="common">Stappia aggregata</name>
    <dbReference type="NCBI Taxonomy" id="384765"/>
    <lineage>
        <taxon>Bacteria</taxon>
        <taxon>Pseudomonadati</taxon>
        <taxon>Pseudomonadota</taxon>
        <taxon>Alphaproteobacteria</taxon>
        <taxon>Hyphomicrobiales</taxon>
        <taxon>Stappiaceae</taxon>
        <taxon>Roseibium</taxon>
    </lineage>
</organism>
<evidence type="ECO:0000313" key="1">
    <source>
        <dbReference type="EMBL" id="EAV44032.1"/>
    </source>
</evidence>
<dbReference type="EC" id="2.8.1.-" evidence="1"/>
<gene>
    <name evidence="1" type="ORF">SIAM614_14575</name>
</gene>